<evidence type="ECO:0000313" key="3">
    <source>
        <dbReference type="Proteomes" id="UP000054858"/>
    </source>
</evidence>
<feature type="region of interest" description="Disordered" evidence="1">
    <location>
        <begin position="411"/>
        <end position="436"/>
    </location>
</feature>
<gene>
    <name evidence="2" type="ORF">Loak_1339</name>
</gene>
<reference evidence="2 3" key="1">
    <citation type="submission" date="2015-11" db="EMBL/GenBank/DDBJ databases">
        <title>Genomic analysis of 38 Legionella species identifies large and diverse effector repertoires.</title>
        <authorList>
            <person name="Burstein D."/>
            <person name="Amaro F."/>
            <person name="Zusman T."/>
            <person name="Lifshitz Z."/>
            <person name="Cohen O."/>
            <person name="Gilbert J.A."/>
            <person name="Pupko T."/>
            <person name="Shuman H.A."/>
            <person name="Segal G."/>
        </authorList>
    </citation>
    <scope>NUCLEOTIDE SEQUENCE [LARGE SCALE GENOMIC DNA]</scope>
    <source>
        <strain evidence="2 3">Oak Ridge-10</strain>
    </source>
</reference>
<dbReference type="SUPFAM" id="SSF55874">
    <property type="entry name" value="ATPase domain of HSP90 chaperone/DNA topoisomerase II/histidine kinase"/>
    <property type="match status" value="1"/>
</dbReference>
<dbReference type="Proteomes" id="UP000054858">
    <property type="component" value="Unassembled WGS sequence"/>
</dbReference>
<proteinExistence type="predicted"/>
<comment type="caution">
    <text evidence="2">The sequence shown here is derived from an EMBL/GenBank/DDBJ whole genome shotgun (WGS) entry which is preliminary data.</text>
</comment>
<organism evidence="2 3">
    <name type="scientific">Legionella oakridgensis</name>
    <dbReference type="NCBI Taxonomy" id="29423"/>
    <lineage>
        <taxon>Bacteria</taxon>
        <taxon>Pseudomonadati</taxon>
        <taxon>Pseudomonadota</taxon>
        <taxon>Gammaproteobacteria</taxon>
        <taxon>Legionellales</taxon>
        <taxon>Legionellaceae</taxon>
        <taxon>Legionella</taxon>
    </lineage>
</organism>
<evidence type="ECO:0000313" key="2">
    <source>
        <dbReference type="EMBL" id="KTD38394.1"/>
    </source>
</evidence>
<dbReference type="InterPro" id="IPR036890">
    <property type="entry name" value="HATPase_C_sf"/>
</dbReference>
<evidence type="ECO:0008006" key="4">
    <source>
        <dbReference type="Google" id="ProtNLM"/>
    </source>
</evidence>
<evidence type="ECO:0000256" key="1">
    <source>
        <dbReference type="SAM" id="MobiDB-lite"/>
    </source>
</evidence>
<protein>
    <recommendedName>
        <fullName evidence="4">Histidine kinase/HSP90-like ATPase domain-containing protein</fullName>
    </recommendedName>
</protein>
<dbReference type="AlphaFoldDB" id="A0A0W0X1I2"/>
<dbReference type="RefSeq" id="WP_025386735.1">
    <property type="nucleotide sequence ID" value="NZ_LCUA01000014.1"/>
</dbReference>
<dbReference type="EMBL" id="LNYP01000028">
    <property type="protein sequence ID" value="KTD38394.1"/>
    <property type="molecule type" value="Genomic_DNA"/>
</dbReference>
<feature type="region of interest" description="Disordered" evidence="1">
    <location>
        <begin position="370"/>
        <end position="393"/>
    </location>
</feature>
<accession>A0A0W0X1I2</accession>
<name>A0A0W0X1I2_9GAMM</name>
<dbReference type="PATRIC" id="fig|29423.5.peg.1401"/>
<sequence>MITIALSEESRLAVKLTVDLKGYCESYKRWRDSRKALEDIDTSGEPRPAVVMVEERRRATQLVEETENAFKQIRAFYTARLSALPGDLHWHEIKNLLSTRCNLLDPGENRLFSFLSGFGSEAGASPLVLESLDCSFVELLKNSMDALLLNYLKNAATEATTTLEMRVALNLAGETLSVAITDNAGGFSAAYLTSFNETIKSRNYNKTHSREKCQYMDYCFGGAGRGLPILVDYIVHGGFSRRPDVFEKIYQVKEGDTSIDIHNTLDAKGAEIIITTPMAPFAAAETENIPLRRIDSASMTSHEDEDEDEASEVVEKEFEVSLPASFVLASPPKPRQVPPLIFLDSKETTAALAISAKALAFIPPGALASGTGAAAEGGASDKKLRLEGDGKRSRQTYELASGAGMELRLFPPTDEVIKRARKTPKPTKSAAMRPRN</sequence>
<feature type="compositionally biased region" description="Basic and acidic residues" evidence="1">
    <location>
        <begin position="379"/>
        <end position="392"/>
    </location>
</feature>